<dbReference type="RefSeq" id="WP_343957458.1">
    <property type="nucleotide sequence ID" value="NZ_BAAAMN010000028.1"/>
</dbReference>
<reference evidence="1 2" key="1">
    <citation type="journal article" date="2019" name="Int. J. Syst. Evol. Microbiol.">
        <title>The Global Catalogue of Microorganisms (GCM) 10K type strain sequencing project: providing services to taxonomists for standard genome sequencing and annotation.</title>
        <authorList>
            <consortium name="The Broad Institute Genomics Platform"/>
            <consortium name="The Broad Institute Genome Sequencing Center for Infectious Disease"/>
            <person name="Wu L."/>
            <person name="Ma J."/>
        </authorList>
    </citation>
    <scope>NUCLEOTIDE SEQUENCE [LARGE SCALE GENOMIC DNA]</scope>
    <source>
        <strain evidence="1 2">JCM 13595</strain>
    </source>
</reference>
<dbReference type="Proteomes" id="UP001501461">
    <property type="component" value="Unassembled WGS sequence"/>
</dbReference>
<evidence type="ECO:0000313" key="1">
    <source>
        <dbReference type="EMBL" id="GAA2036593.1"/>
    </source>
</evidence>
<proteinExistence type="predicted"/>
<dbReference type="EMBL" id="BAAAMN010000028">
    <property type="protein sequence ID" value="GAA2036593.1"/>
    <property type="molecule type" value="Genomic_DNA"/>
</dbReference>
<gene>
    <name evidence="1" type="ORF">GCM10009720_16510</name>
</gene>
<organism evidence="1 2">
    <name type="scientific">Yaniella flava</name>
    <dbReference type="NCBI Taxonomy" id="287930"/>
    <lineage>
        <taxon>Bacteria</taxon>
        <taxon>Bacillati</taxon>
        <taxon>Actinomycetota</taxon>
        <taxon>Actinomycetes</taxon>
        <taxon>Micrococcales</taxon>
        <taxon>Micrococcaceae</taxon>
        <taxon>Yaniella</taxon>
    </lineage>
</organism>
<sequence length="210" mass="23433">MTITTEFPRHAAEADSSFAELLQYAQPGDTVRRVNHLSDGTLIATEGIIDTMSKDTIRDHGGAILAESQDDNDDYVMMYHQVASGQFPDVNVHHWVLCADTGWMFFADPKHGYYKEVTTHTIRQPDSFDTWVEMALRYASPAAKPINPASQWERLIDSSHAQTNETLIHRIELDTGTTIEVKGAAGALDILGPTDQYNVTTWRLTEPVNA</sequence>
<protein>
    <submittedName>
        <fullName evidence="1">Uncharacterized protein</fullName>
    </submittedName>
</protein>
<name>A0ABN2UGI3_9MICC</name>
<keyword evidence="2" id="KW-1185">Reference proteome</keyword>
<comment type="caution">
    <text evidence="1">The sequence shown here is derived from an EMBL/GenBank/DDBJ whole genome shotgun (WGS) entry which is preliminary data.</text>
</comment>
<evidence type="ECO:0000313" key="2">
    <source>
        <dbReference type="Proteomes" id="UP001501461"/>
    </source>
</evidence>
<accession>A0ABN2UGI3</accession>